<sequence>MTLVGRKKRKQKREVDELLLEAIFSIEREWKQIKSLINQSIEPTFEGRSSEKVAQSKYLFLLREAKHRKISAVRYSK</sequence>
<accession>A0A919XBV9</accession>
<evidence type="ECO:0008006" key="3">
    <source>
        <dbReference type="Google" id="ProtNLM"/>
    </source>
</evidence>
<organism evidence="1 2">
    <name type="scientific">Ornithinibacillus bavariensis</name>
    <dbReference type="NCBI Taxonomy" id="545502"/>
    <lineage>
        <taxon>Bacteria</taxon>
        <taxon>Bacillati</taxon>
        <taxon>Bacillota</taxon>
        <taxon>Bacilli</taxon>
        <taxon>Bacillales</taxon>
        <taxon>Bacillaceae</taxon>
        <taxon>Ornithinibacillus</taxon>
    </lineage>
</organism>
<gene>
    <name evidence="1" type="ORF">J43TS3_27960</name>
</gene>
<evidence type="ECO:0000313" key="2">
    <source>
        <dbReference type="Proteomes" id="UP000676917"/>
    </source>
</evidence>
<comment type="caution">
    <text evidence="1">The sequence shown here is derived from an EMBL/GenBank/DDBJ whole genome shotgun (WGS) entry which is preliminary data.</text>
</comment>
<dbReference type="Proteomes" id="UP000676917">
    <property type="component" value="Unassembled WGS sequence"/>
</dbReference>
<dbReference type="EMBL" id="BORP01000006">
    <property type="protein sequence ID" value="GIO28185.1"/>
    <property type="molecule type" value="Genomic_DNA"/>
</dbReference>
<keyword evidence="2" id="KW-1185">Reference proteome</keyword>
<protein>
    <recommendedName>
        <fullName evidence="3">DUF2508 family protein</fullName>
    </recommendedName>
</protein>
<evidence type="ECO:0000313" key="1">
    <source>
        <dbReference type="EMBL" id="GIO28185.1"/>
    </source>
</evidence>
<dbReference type="AlphaFoldDB" id="A0A919XBV9"/>
<dbReference type="InterPro" id="IPR019644">
    <property type="entry name" value="DUF2508"/>
</dbReference>
<name>A0A919XBV9_9BACI</name>
<reference evidence="1" key="1">
    <citation type="submission" date="2021-03" db="EMBL/GenBank/DDBJ databases">
        <title>Antimicrobial resistance genes in bacteria isolated from Japanese honey, and their potential for conferring macrolide and lincosamide resistance in the American foulbrood pathogen Paenibacillus larvae.</title>
        <authorList>
            <person name="Okamoto M."/>
            <person name="Kumagai M."/>
            <person name="Kanamori H."/>
            <person name="Takamatsu D."/>
        </authorList>
    </citation>
    <scope>NUCLEOTIDE SEQUENCE</scope>
    <source>
        <strain evidence="1">J43TS3</strain>
    </source>
</reference>
<proteinExistence type="predicted"/>
<dbReference type="Pfam" id="PF10704">
    <property type="entry name" value="DUF2508"/>
    <property type="match status" value="1"/>
</dbReference>